<feature type="region of interest" description="Disordered" evidence="1">
    <location>
        <begin position="1"/>
        <end position="23"/>
    </location>
</feature>
<sequence>MLGVPSTQRRLRSLSPTMSVSSQRVARRSCCYWWWWWWPPVRAPSTIVVTRLVSTGWHRVG</sequence>
<reference evidence="2" key="2">
    <citation type="journal article" date="2015" name="Data Brief">
        <title>Shoot transcriptome of the giant reed, Arundo donax.</title>
        <authorList>
            <person name="Barrero R.A."/>
            <person name="Guerrero F.D."/>
            <person name="Moolhuijzen P."/>
            <person name="Goolsby J.A."/>
            <person name="Tidwell J."/>
            <person name="Bellgard S.E."/>
            <person name="Bellgard M.I."/>
        </authorList>
    </citation>
    <scope>NUCLEOTIDE SEQUENCE</scope>
    <source>
        <tissue evidence="2">Shoot tissue taken approximately 20 cm above the soil surface</tissue>
    </source>
</reference>
<proteinExistence type="predicted"/>
<dbReference type="AlphaFoldDB" id="A0A0A9B048"/>
<organism evidence="2">
    <name type="scientific">Arundo donax</name>
    <name type="common">Giant reed</name>
    <name type="synonym">Donax arundinaceus</name>
    <dbReference type="NCBI Taxonomy" id="35708"/>
    <lineage>
        <taxon>Eukaryota</taxon>
        <taxon>Viridiplantae</taxon>
        <taxon>Streptophyta</taxon>
        <taxon>Embryophyta</taxon>
        <taxon>Tracheophyta</taxon>
        <taxon>Spermatophyta</taxon>
        <taxon>Magnoliopsida</taxon>
        <taxon>Liliopsida</taxon>
        <taxon>Poales</taxon>
        <taxon>Poaceae</taxon>
        <taxon>PACMAD clade</taxon>
        <taxon>Arundinoideae</taxon>
        <taxon>Arundineae</taxon>
        <taxon>Arundo</taxon>
    </lineage>
</organism>
<protein>
    <submittedName>
        <fullName evidence="2">Uncharacterized protein</fullName>
    </submittedName>
</protein>
<dbReference type="EMBL" id="GBRH01240516">
    <property type="protein sequence ID" value="JAD57379.1"/>
    <property type="molecule type" value="Transcribed_RNA"/>
</dbReference>
<evidence type="ECO:0000313" key="2">
    <source>
        <dbReference type="EMBL" id="JAD57379.1"/>
    </source>
</evidence>
<evidence type="ECO:0000256" key="1">
    <source>
        <dbReference type="SAM" id="MobiDB-lite"/>
    </source>
</evidence>
<accession>A0A0A9B048</accession>
<reference evidence="2" key="1">
    <citation type="submission" date="2014-09" db="EMBL/GenBank/DDBJ databases">
        <authorList>
            <person name="Magalhaes I.L.F."/>
            <person name="Oliveira U."/>
            <person name="Santos F.R."/>
            <person name="Vidigal T.H.D.A."/>
            <person name="Brescovit A.D."/>
            <person name="Santos A.J."/>
        </authorList>
    </citation>
    <scope>NUCLEOTIDE SEQUENCE</scope>
    <source>
        <tissue evidence="2">Shoot tissue taken approximately 20 cm above the soil surface</tissue>
    </source>
</reference>
<name>A0A0A9B048_ARUDO</name>